<accession>A0A429ZZ56</accession>
<comment type="cofactor">
    <cofactor evidence="4">
        <name>Zn(2+)</name>
        <dbReference type="ChEBI" id="CHEBI:29105"/>
    </cofactor>
    <text evidence="4">Binds 1 zinc ion per subunit.</text>
</comment>
<dbReference type="Gene3D" id="1.20.1090.10">
    <property type="entry name" value="Dehydroquinate synthase-like - alpha domain"/>
    <property type="match status" value="1"/>
</dbReference>
<dbReference type="OrthoDB" id="5198708at2"/>
<feature type="binding site" evidence="4">
    <location>
        <position position="268"/>
    </location>
    <ligand>
        <name>glycerol</name>
        <dbReference type="ChEBI" id="CHEBI:17754"/>
    </ligand>
</feature>
<evidence type="ECO:0000259" key="6">
    <source>
        <dbReference type="Pfam" id="PF00465"/>
    </source>
</evidence>
<dbReference type="InterPro" id="IPR001670">
    <property type="entry name" value="ADH_Fe/GldA"/>
</dbReference>
<comment type="caution">
    <text evidence="7">The sequence shown here is derived from an EMBL/GenBank/DDBJ whole genome shotgun (WGS) entry which is preliminary data.</text>
</comment>
<feature type="binding site" evidence="4">
    <location>
        <position position="165"/>
    </location>
    <ligand>
        <name>glycerol</name>
        <dbReference type="ChEBI" id="CHEBI:17754"/>
    </ligand>
</feature>
<proteinExistence type="inferred from homology"/>
<dbReference type="CDD" id="cd08172">
    <property type="entry name" value="GlyDH-like"/>
    <property type="match status" value="1"/>
</dbReference>
<keyword evidence="8" id="KW-1185">Reference proteome</keyword>
<keyword evidence="5" id="KW-0520">NAD</keyword>
<dbReference type="PIRSF" id="PIRSF000112">
    <property type="entry name" value="Glycerol_dehydrogenase"/>
    <property type="match status" value="1"/>
</dbReference>
<gene>
    <name evidence="7" type="ORF">CBF37_04745</name>
</gene>
<dbReference type="EMBL" id="NGJS01000005">
    <property type="protein sequence ID" value="RST99281.1"/>
    <property type="molecule type" value="Genomic_DNA"/>
</dbReference>
<dbReference type="InterPro" id="IPR018211">
    <property type="entry name" value="ADH_Fe_CS"/>
</dbReference>
<evidence type="ECO:0000313" key="7">
    <source>
        <dbReference type="EMBL" id="RST99281.1"/>
    </source>
</evidence>
<evidence type="ECO:0000256" key="2">
    <source>
        <dbReference type="ARBA" id="ARBA00022723"/>
    </source>
</evidence>
<evidence type="ECO:0000256" key="1">
    <source>
        <dbReference type="ARBA" id="ARBA00007358"/>
    </source>
</evidence>
<name>A0A429ZZ56_9ENTE</name>
<dbReference type="RefSeq" id="WP_125983583.1">
    <property type="nucleotide sequence ID" value="NZ_NGJS01000005.1"/>
</dbReference>
<dbReference type="Proteomes" id="UP000287857">
    <property type="component" value="Unassembled WGS sequence"/>
</dbReference>
<organism evidence="7 8">
    <name type="scientific">Vagococcus vulneris</name>
    <dbReference type="NCBI Taxonomy" id="1977869"/>
    <lineage>
        <taxon>Bacteria</taxon>
        <taxon>Bacillati</taxon>
        <taxon>Bacillota</taxon>
        <taxon>Bacilli</taxon>
        <taxon>Lactobacillales</taxon>
        <taxon>Enterococcaceae</taxon>
        <taxon>Vagococcus</taxon>
    </lineage>
</organism>
<reference evidence="7 8" key="1">
    <citation type="submission" date="2017-05" db="EMBL/GenBank/DDBJ databases">
        <title>Vagococcus spp. assemblies.</title>
        <authorList>
            <person name="Gulvik C.A."/>
        </authorList>
    </citation>
    <scope>NUCLEOTIDE SEQUENCE [LARGE SCALE GENOMIC DNA]</scope>
    <source>
        <strain evidence="7 8">SS1995</strain>
    </source>
</reference>
<dbReference type="PROSITE" id="PS00913">
    <property type="entry name" value="ADH_IRON_1"/>
    <property type="match status" value="1"/>
</dbReference>
<feature type="binding site" evidence="4">
    <location>
        <position position="251"/>
    </location>
    <ligand>
        <name>glycerol</name>
        <dbReference type="ChEBI" id="CHEBI:17754"/>
    </ligand>
</feature>
<feature type="binding site" evidence="5">
    <location>
        <position position="125"/>
    </location>
    <ligand>
        <name>NAD(+)</name>
        <dbReference type="ChEBI" id="CHEBI:57540"/>
    </ligand>
</feature>
<keyword evidence="4" id="KW-0862">Zinc</keyword>
<evidence type="ECO:0000256" key="5">
    <source>
        <dbReference type="PIRSR" id="PIRSR000112-3"/>
    </source>
</evidence>
<dbReference type="AlphaFoldDB" id="A0A429ZZ56"/>
<feature type="binding site" evidence="5">
    <location>
        <begin position="110"/>
        <end position="113"/>
    </location>
    <ligand>
        <name>NAD(+)</name>
        <dbReference type="ChEBI" id="CHEBI:57540"/>
    </ligand>
</feature>
<dbReference type="SUPFAM" id="SSF56796">
    <property type="entry name" value="Dehydroquinate synthase-like"/>
    <property type="match status" value="1"/>
</dbReference>
<dbReference type="PANTHER" id="PTHR43616">
    <property type="entry name" value="GLYCEROL DEHYDROGENASE"/>
    <property type="match status" value="1"/>
</dbReference>
<protein>
    <submittedName>
        <fullName evidence="7">Alcohol dehydrogenase</fullName>
    </submittedName>
</protein>
<dbReference type="Gene3D" id="3.40.50.1970">
    <property type="match status" value="1"/>
</dbReference>
<sequence>MNIANEVRPGGNRYVSYEGSVKELADYLKPFKKIAFVTGKKSFKIFSDYYQKEIDNVFYYDGTASYEDGERLSNLIGEADVVVGIGGGRVLDTAKITADNLKAETVLVPTLISNCAPFAPVAAVYYPNRSFRGVGYFEKSAYLTLVDPTLLLTTPEDYFVAGIGDTLAKWYEIEGILRFLNDEEKTAYIRLAVSSAKMIKELLLEDAEQGIEDLKNQQVTPAFIRLTDTIIALAAEVGGFGGIYGRSAGAHALHDGLSYLEETHEELHGKKVAYGILVQLAYTGDLGEIVTLLPFYDKVGLPTKLAELNVSNTGFDYLVPVLNHAVSPEESFVLLDSSITPEKLYEAIVKVESLGNK</sequence>
<dbReference type="GO" id="GO:0016614">
    <property type="term" value="F:oxidoreductase activity, acting on CH-OH group of donors"/>
    <property type="evidence" value="ECO:0007669"/>
    <property type="project" value="InterPro"/>
</dbReference>
<feature type="binding site" evidence="5">
    <location>
        <begin position="88"/>
        <end position="92"/>
    </location>
    <ligand>
        <name>NAD(+)</name>
        <dbReference type="ChEBI" id="CHEBI:57540"/>
    </ligand>
</feature>
<evidence type="ECO:0000256" key="3">
    <source>
        <dbReference type="ARBA" id="ARBA00023002"/>
    </source>
</evidence>
<evidence type="ECO:0000256" key="4">
    <source>
        <dbReference type="PIRSR" id="PIRSR000112-1"/>
    </source>
</evidence>
<evidence type="ECO:0000313" key="8">
    <source>
        <dbReference type="Proteomes" id="UP000287857"/>
    </source>
</evidence>
<dbReference type="Pfam" id="PF00465">
    <property type="entry name" value="Fe-ADH"/>
    <property type="match status" value="1"/>
</dbReference>
<comment type="similarity">
    <text evidence="1">Belongs to the iron-containing alcohol dehydrogenase family.</text>
</comment>
<dbReference type="PANTHER" id="PTHR43616:SF3">
    <property type="entry name" value="HYDROXYCARBOXYLATE DEHYDROGENASE A"/>
    <property type="match status" value="1"/>
</dbReference>
<keyword evidence="3" id="KW-0560">Oxidoreductase</keyword>
<feature type="domain" description="Alcohol dehydrogenase iron-type/glycerol dehydrogenase GldA" evidence="6">
    <location>
        <begin position="12"/>
        <end position="148"/>
    </location>
</feature>
<dbReference type="GO" id="GO:0046872">
    <property type="term" value="F:metal ion binding"/>
    <property type="evidence" value="ECO:0007669"/>
    <property type="project" value="UniProtKB-KW"/>
</dbReference>
<keyword evidence="2 4" id="KW-0479">Metal-binding</keyword>
<dbReference type="InterPro" id="IPR016205">
    <property type="entry name" value="Glycerol_DH"/>
</dbReference>